<keyword evidence="2" id="KW-0963">Cytoplasm</keyword>
<dbReference type="InterPro" id="IPR001478">
    <property type="entry name" value="PDZ"/>
</dbReference>
<dbReference type="KEGG" id="sre:PTSG_12175"/>
<keyword evidence="7" id="KW-1185">Reference proteome</keyword>
<accession>F2U8K2</accession>
<dbReference type="OrthoDB" id="10007415at2759"/>
<dbReference type="SUPFAM" id="SSF50156">
    <property type="entry name" value="PDZ domain-like"/>
    <property type="match status" value="1"/>
</dbReference>
<evidence type="ECO:0000256" key="3">
    <source>
        <dbReference type="SAM" id="Coils"/>
    </source>
</evidence>
<feature type="region of interest" description="Disordered" evidence="4">
    <location>
        <begin position="119"/>
        <end position="171"/>
    </location>
</feature>
<evidence type="ECO:0000313" key="7">
    <source>
        <dbReference type="Proteomes" id="UP000007799"/>
    </source>
</evidence>
<dbReference type="PROSITE" id="PS50106">
    <property type="entry name" value="PDZ"/>
    <property type="match status" value="1"/>
</dbReference>
<dbReference type="InterPro" id="IPR036034">
    <property type="entry name" value="PDZ_sf"/>
</dbReference>
<dbReference type="Proteomes" id="UP000007799">
    <property type="component" value="Unassembled WGS sequence"/>
</dbReference>
<dbReference type="GeneID" id="16075114"/>
<dbReference type="PANTHER" id="PTHR15963:SF5">
    <property type="entry name" value="SHORT SPINDLE 6, ISOFORM A"/>
    <property type="match status" value="1"/>
</dbReference>
<reference evidence="6" key="1">
    <citation type="submission" date="2009-08" db="EMBL/GenBank/DDBJ databases">
        <title>Annotation of Salpingoeca rosetta.</title>
        <authorList>
            <consortium name="The Broad Institute Genome Sequencing Platform"/>
            <person name="Russ C."/>
            <person name="Cuomo C."/>
            <person name="Burger G."/>
            <person name="Gray M.W."/>
            <person name="Holland P.W.H."/>
            <person name="King N."/>
            <person name="Lang F.B.F."/>
            <person name="Roger A.J."/>
            <person name="Ruiz-Trillo I."/>
            <person name="Young S.K."/>
            <person name="Zeng Q."/>
            <person name="Gargeya S."/>
            <person name="Alvarado L."/>
            <person name="Berlin A."/>
            <person name="Chapman S.B."/>
            <person name="Chen Z."/>
            <person name="Freedman E."/>
            <person name="Gellesch M."/>
            <person name="Goldberg J."/>
            <person name="Griggs A."/>
            <person name="Gujja S."/>
            <person name="Heilman E."/>
            <person name="Heiman D."/>
            <person name="Howarth C."/>
            <person name="Mehta T."/>
            <person name="Neiman D."/>
            <person name="Pearson M."/>
            <person name="Roberts A."/>
            <person name="Saif S."/>
            <person name="Shea T."/>
            <person name="Shenoy N."/>
            <person name="Sisk P."/>
            <person name="Stolte C."/>
            <person name="Sykes S."/>
            <person name="White J."/>
            <person name="Yandava C."/>
            <person name="Haas B."/>
            <person name="Nusbaum C."/>
            <person name="Birren B."/>
        </authorList>
    </citation>
    <scope>NUCLEOTIDE SEQUENCE [LARGE SCALE GENOMIC DNA]</scope>
    <source>
        <strain evidence="6">ATCC 50818</strain>
    </source>
</reference>
<feature type="region of interest" description="Disordered" evidence="4">
    <location>
        <begin position="592"/>
        <end position="663"/>
    </location>
</feature>
<protein>
    <recommendedName>
        <fullName evidence="5">PDZ domain-containing protein</fullName>
    </recommendedName>
</protein>
<dbReference type="InParanoid" id="F2U8K2"/>
<dbReference type="AlphaFoldDB" id="F2U8K2"/>
<evidence type="ECO:0000256" key="1">
    <source>
        <dbReference type="ARBA" id="ARBA00004496"/>
    </source>
</evidence>
<keyword evidence="3" id="KW-0175">Coiled coil</keyword>
<dbReference type="InterPro" id="IPR052122">
    <property type="entry name" value="Intracell_Traff_Signaling_Reg"/>
</dbReference>
<sequence length="663" mass="71777">MGDRPLQKLRRTFTRAKDVKTQQPEVKRVGTLSVPVKVKREAWSDDKSLPSHPQARASFDRLQYLRSELSRFRAKKQELEDRENVLVCRMAFADLAATEHKEDAEAWAPDAELDAMDEAAENSTNGAALPQLPEDSQADQADQAAATATEPSNNDKSGGGGDNDAPSTVLDMLTSDGVAGSEQQRSDRAMSLDSSIKPAAVGNMRNHHSLSVRWHRRQTTRRRREVHASAMPTRTLFLVRTEPGMPLGADLTTLLVPQRNTRGRIPQPAVPKTATFVSAVEDNSVADKAGVRVGDEVLEVDGAKCTECGVADVLKHINANEGTITLVVRFSSDYKRLVLHKKKVQAQAALREQQQRLQRLRMREADLVEALRQRQKEKAVLDVVSSWQQAPSASSSEDDLMDREDSKLWLRQCVGDGVHLSEADVLSHCKTSNDLKQAILDLQQAWQAERLMFQGSRLILERRLQRVTNGLSTLHDLEAGAPAVPSSRSSSAAGSRKHSQQPAAFGVDLQKQEVMTTPRPRLVLDTGLSSSSVVDDVEIDADAMAATAKAPSAATAPATSTSTASNATEKGAHANGSSSHAVLEKIVDMTTPHEPAASTPGGANGSRPAMASTSSAATATSMVSSDSSKHDDDAFMFEPAPAPPSEDDDSHSDFISEIHHSEV</sequence>
<evidence type="ECO:0000256" key="4">
    <source>
        <dbReference type="SAM" id="MobiDB-lite"/>
    </source>
</evidence>
<dbReference type="STRING" id="946362.F2U8K2"/>
<feature type="compositionally biased region" description="Low complexity" evidence="4">
    <location>
        <begin position="479"/>
        <end position="494"/>
    </location>
</feature>
<dbReference type="GO" id="GO:0005737">
    <property type="term" value="C:cytoplasm"/>
    <property type="evidence" value="ECO:0007669"/>
    <property type="project" value="UniProtKB-SubCell"/>
</dbReference>
<feature type="region of interest" description="Disordered" evidence="4">
    <location>
        <begin position="478"/>
        <end position="512"/>
    </location>
</feature>
<feature type="compositionally biased region" description="Low complexity" evidence="4">
    <location>
        <begin position="609"/>
        <end position="626"/>
    </location>
</feature>
<organism evidence="7">
    <name type="scientific">Salpingoeca rosetta (strain ATCC 50818 / BSB-021)</name>
    <dbReference type="NCBI Taxonomy" id="946362"/>
    <lineage>
        <taxon>Eukaryota</taxon>
        <taxon>Choanoflagellata</taxon>
        <taxon>Craspedida</taxon>
        <taxon>Salpingoecidae</taxon>
        <taxon>Salpingoeca</taxon>
    </lineage>
</organism>
<gene>
    <name evidence="6" type="ORF">PTSG_12175</name>
</gene>
<dbReference type="PANTHER" id="PTHR15963">
    <property type="entry name" value="GENERAL RECEPTOR FOR PHOSPHOINOSITIDES 1-ASSOCIATED SCAFFOLD PROTEIN-RELATED"/>
    <property type="match status" value="1"/>
</dbReference>
<feature type="compositionally biased region" description="Basic and acidic residues" evidence="4">
    <location>
        <begin position="651"/>
        <end position="663"/>
    </location>
</feature>
<feature type="coiled-coil region" evidence="3">
    <location>
        <begin position="343"/>
        <end position="370"/>
    </location>
</feature>
<evidence type="ECO:0000256" key="2">
    <source>
        <dbReference type="ARBA" id="ARBA00022490"/>
    </source>
</evidence>
<name>F2U8K2_SALR5</name>
<dbReference type="InterPro" id="IPR041489">
    <property type="entry name" value="PDZ_6"/>
</dbReference>
<dbReference type="SMART" id="SM00228">
    <property type="entry name" value="PDZ"/>
    <property type="match status" value="1"/>
</dbReference>
<feature type="domain" description="PDZ" evidence="5">
    <location>
        <begin position="235"/>
        <end position="332"/>
    </location>
</feature>
<feature type="region of interest" description="Disordered" evidence="4">
    <location>
        <begin position="548"/>
        <end position="578"/>
    </location>
</feature>
<comment type="subcellular location">
    <subcellularLocation>
        <location evidence="1">Cytoplasm</location>
    </subcellularLocation>
</comment>
<feature type="compositionally biased region" description="Low complexity" evidence="4">
    <location>
        <begin position="138"/>
        <end position="156"/>
    </location>
</feature>
<evidence type="ECO:0000259" key="5">
    <source>
        <dbReference type="PROSITE" id="PS50106"/>
    </source>
</evidence>
<dbReference type="Pfam" id="PF17820">
    <property type="entry name" value="PDZ_6"/>
    <property type="match status" value="1"/>
</dbReference>
<evidence type="ECO:0000313" key="6">
    <source>
        <dbReference type="EMBL" id="EGD72710.1"/>
    </source>
</evidence>
<proteinExistence type="predicted"/>
<feature type="compositionally biased region" description="Low complexity" evidence="4">
    <location>
        <begin position="548"/>
        <end position="568"/>
    </location>
</feature>
<dbReference type="Gene3D" id="2.30.42.10">
    <property type="match status" value="1"/>
</dbReference>
<dbReference type="EMBL" id="GL832964">
    <property type="protein sequence ID" value="EGD72710.1"/>
    <property type="molecule type" value="Genomic_DNA"/>
</dbReference>
<dbReference type="RefSeq" id="XP_004994533.1">
    <property type="nucleotide sequence ID" value="XM_004994476.1"/>
</dbReference>